<dbReference type="GO" id="GO:0022857">
    <property type="term" value="F:transmembrane transporter activity"/>
    <property type="evidence" value="ECO:0007669"/>
    <property type="project" value="InterPro"/>
</dbReference>
<reference evidence="2 3" key="1">
    <citation type="submission" date="2020-08" db="EMBL/GenBank/DDBJ databases">
        <title>Sequencing the genomes of 1000 actinobacteria strains.</title>
        <authorList>
            <person name="Klenk H.-P."/>
        </authorList>
    </citation>
    <scope>NUCLEOTIDE SEQUENCE [LARGE SCALE GENOMIC DNA]</scope>
    <source>
        <strain evidence="2 3">DSM 16678</strain>
    </source>
</reference>
<sequence>MTSTLSQPLDRTSRGAGRLLLAAVLLTALDLRTAVTSIGPVLSELRAGTGASAQLLGQLTALPLVCFAVVGSAAPATARRLGSYRTLAAAMALMAAGLLLRAVSDAPGTLLACTALALVGGAVGNVLLPVLVKEHFADRVGSLTAAYSTALAVGATLAAGTTVPLAEWAGRGSAAGGWRTAIGVWALPAAVTALLWLAVAARRPAPAPAGGRPAVRGPARSTTGWALAGYFGAQSLMAFVTVGWAAQFAWDSGVPAATAGWLLALSLALAVPVSLVVPRLATRLASPRPVVVALALCYLAGYLVMLTAPVAGACVWAVLLGVGGGTYPLALTLIGLRSDTPAQTASLSAFVQGAGYLLAATGPLLVGRLYAGTGWTGPFVVLFAALALQLGCGWHAARPVPRPGLSAAAPEPVAHV</sequence>
<evidence type="ECO:0000313" key="3">
    <source>
        <dbReference type="Proteomes" id="UP000580718"/>
    </source>
</evidence>
<feature type="transmembrane region" description="Helical" evidence="1">
    <location>
        <begin position="53"/>
        <end position="74"/>
    </location>
</feature>
<feature type="transmembrane region" description="Helical" evidence="1">
    <location>
        <begin position="348"/>
        <end position="371"/>
    </location>
</feature>
<accession>A0A839Y4B0</accession>
<feature type="transmembrane region" description="Helical" evidence="1">
    <location>
        <begin position="316"/>
        <end position="336"/>
    </location>
</feature>
<dbReference type="InterPro" id="IPR052524">
    <property type="entry name" value="MFS_Cyanate_Porter"/>
</dbReference>
<protein>
    <submittedName>
        <fullName evidence="2">CP family cyanate transporter-like MFS transporter</fullName>
    </submittedName>
</protein>
<dbReference type="AlphaFoldDB" id="A0A839Y4B0"/>
<comment type="caution">
    <text evidence="2">The sequence shown here is derived from an EMBL/GenBank/DDBJ whole genome shotgun (WGS) entry which is preliminary data.</text>
</comment>
<dbReference type="EMBL" id="JACIBU010000001">
    <property type="protein sequence ID" value="MBB3675064.1"/>
    <property type="molecule type" value="Genomic_DNA"/>
</dbReference>
<keyword evidence="1" id="KW-0472">Membrane</keyword>
<feature type="transmembrane region" description="Helical" evidence="1">
    <location>
        <begin position="109"/>
        <end position="132"/>
    </location>
</feature>
<keyword evidence="1" id="KW-0812">Transmembrane</keyword>
<dbReference type="SUPFAM" id="SSF103473">
    <property type="entry name" value="MFS general substrate transporter"/>
    <property type="match status" value="1"/>
</dbReference>
<feature type="transmembrane region" description="Helical" evidence="1">
    <location>
        <begin position="86"/>
        <end position="103"/>
    </location>
</feature>
<feature type="transmembrane region" description="Helical" evidence="1">
    <location>
        <begin position="258"/>
        <end position="278"/>
    </location>
</feature>
<gene>
    <name evidence="2" type="ORF">FHX36_000799</name>
</gene>
<evidence type="ECO:0000256" key="1">
    <source>
        <dbReference type="SAM" id="Phobius"/>
    </source>
</evidence>
<dbReference type="PANTHER" id="PTHR23523:SF2">
    <property type="entry name" value="2-NITROIMIDAZOLE TRANSPORTER"/>
    <property type="match status" value="1"/>
</dbReference>
<feature type="transmembrane region" description="Helical" evidence="1">
    <location>
        <begin position="222"/>
        <end position="246"/>
    </location>
</feature>
<feature type="transmembrane region" description="Helical" evidence="1">
    <location>
        <begin position="377"/>
        <end position="397"/>
    </location>
</feature>
<dbReference type="InterPro" id="IPR011701">
    <property type="entry name" value="MFS"/>
</dbReference>
<dbReference type="InterPro" id="IPR036259">
    <property type="entry name" value="MFS_trans_sf"/>
</dbReference>
<dbReference type="RefSeq" id="WP_183513513.1">
    <property type="nucleotide sequence ID" value="NZ_JACIBU010000001.1"/>
</dbReference>
<proteinExistence type="predicted"/>
<feature type="transmembrane region" description="Helical" evidence="1">
    <location>
        <begin position="178"/>
        <end position="201"/>
    </location>
</feature>
<feature type="transmembrane region" description="Helical" evidence="1">
    <location>
        <begin position="290"/>
        <end position="310"/>
    </location>
</feature>
<dbReference type="Pfam" id="PF07690">
    <property type="entry name" value="MFS_1"/>
    <property type="match status" value="1"/>
</dbReference>
<dbReference type="PANTHER" id="PTHR23523">
    <property type="match status" value="1"/>
</dbReference>
<dbReference type="Proteomes" id="UP000580718">
    <property type="component" value="Unassembled WGS sequence"/>
</dbReference>
<organism evidence="2 3">
    <name type="scientific">Modestobacter versicolor</name>
    <dbReference type="NCBI Taxonomy" id="429133"/>
    <lineage>
        <taxon>Bacteria</taxon>
        <taxon>Bacillati</taxon>
        <taxon>Actinomycetota</taxon>
        <taxon>Actinomycetes</taxon>
        <taxon>Geodermatophilales</taxon>
        <taxon>Geodermatophilaceae</taxon>
        <taxon>Modestobacter</taxon>
    </lineage>
</organism>
<keyword evidence="1" id="KW-1133">Transmembrane helix</keyword>
<name>A0A839Y4B0_9ACTN</name>
<evidence type="ECO:0000313" key="2">
    <source>
        <dbReference type="EMBL" id="MBB3675064.1"/>
    </source>
</evidence>
<dbReference type="Gene3D" id="1.20.1250.20">
    <property type="entry name" value="MFS general substrate transporter like domains"/>
    <property type="match status" value="2"/>
</dbReference>
<feature type="transmembrane region" description="Helical" evidence="1">
    <location>
        <begin position="144"/>
        <end position="166"/>
    </location>
</feature>